<reference evidence="2 3" key="1">
    <citation type="submission" date="2019-04" db="EMBL/GenBank/DDBJ databases">
        <authorList>
            <person name="Grouzdev D.S."/>
            <person name="Nazina T.N."/>
        </authorList>
    </citation>
    <scope>NUCLEOTIDE SEQUENCE [LARGE SCALE GENOMIC DNA]</scope>
    <source>
        <strain evidence="2 3">SHC 3-19</strain>
    </source>
</reference>
<dbReference type="Proteomes" id="UP000308508">
    <property type="component" value="Unassembled WGS sequence"/>
</dbReference>
<organism evidence="2 3">
    <name type="scientific">Thermomonas fusca</name>
    <dbReference type="NCBI Taxonomy" id="215690"/>
    <lineage>
        <taxon>Bacteria</taxon>
        <taxon>Pseudomonadati</taxon>
        <taxon>Pseudomonadota</taxon>
        <taxon>Gammaproteobacteria</taxon>
        <taxon>Lysobacterales</taxon>
        <taxon>Lysobacteraceae</taxon>
        <taxon>Thermomonas</taxon>
    </lineage>
</organism>
<dbReference type="EMBL" id="SROY01000001">
    <property type="protein sequence ID" value="TLX23101.1"/>
    <property type="molecule type" value="Genomic_DNA"/>
</dbReference>
<protein>
    <recommendedName>
        <fullName evidence="4">Lipoprotein</fullName>
    </recommendedName>
</protein>
<sequence>MTKLVALLQFLLALAGCSPGGTTWTSRVDAGPVALHSKASVQDGVARFDCVRSSSGACHYTLYPDACGGDAACRLAPLQRFSVASGDSRQLTGMVGFRPCVRLDDVLPGADCHPAAAGGAD</sequence>
<evidence type="ECO:0000313" key="2">
    <source>
        <dbReference type="EMBL" id="TLX23101.1"/>
    </source>
</evidence>
<dbReference type="PROSITE" id="PS51257">
    <property type="entry name" value="PROKAR_LIPOPROTEIN"/>
    <property type="match status" value="1"/>
</dbReference>
<evidence type="ECO:0000313" key="3">
    <source>
        <dbReference type="Proteomes" id="UP000308508"/>
    </source>
</evidence>
<name>A0A5R9PHV3_9GAMM</name>
<dbReference type="STRING" id="1123377.GCA_000423885_00935"/>
<keyword evidence="1" id="KW-0732">Signal</keyword>
<comment type="caution">
    <text evidence="2">The sequence shown here is derived from an EMBL/GenBank/DDBJ whole genome shotgun (WGS) entry which is preliminary data.</text>
</comment>
<feature type="signal peptide" evidence="1">
    <location>
        <begin position="1"/>
        <end position="15"/>
    </location>
</feature>
<evidence type="ECO:0008006" key="4">
    <source>
        <dbReference type="Google" id="ProtNLM"/>
    </source>
</evidence>
<dbReference type="RefSeq" id="WP_138347520.1">
    <property type="nucleotide sequence ID" value="NZ_SROY01000001.1"/>
</dbReference>
<gene>
    <name evidence="2" type="ORF">E5S66_03505</name>
</gene>
<dbReference type="AlphaFoldDB" id="A0A5R9PHV3"/>
<proteinExistence type="predicted"/>
<feature type="chain" id="PRO_5024318350" description="Lipoprotein" evidence="1">
    <location>
        <begin position="16"/>
        <end position="121"/>
    </location>
</feature>
<accession>A0A5R9PHV3</accession>
<keyword evidence="3" id="KW-1185">Reference proteome</keyword>
<evidence type="ECO:0000256" key="1">
    <source>
        <dbReference type="SAM" id="SignalP"/>
    </source>
</evidence>